<dbReference type="EC" id="2.7.7.77" evidence="8"/>
<feature type="binding site" evidence="8">
    <location>
        <position position="94"/>
    </location>
    <ligand>
        <name>Mg(2+)</name>
        <dbReference type="ChEBI" id="CHEBI:18420"/>
    </ligand>
</feature>
<dbReference type="PANTHER" id="PTHR19136:SF81">
    <property type="entry name" value="MOLYBDENUM COFACTOR GUANYLYLTRANSFERASE"/>
    <property type="match status" value="1"/>
</dbReference>
<evidence type="ECO:0000256" key="1">
    <source>
        <dbReference type="ARBA" id="ARBA00022490"/>
    </source>
</evidence>
<dbReference type="PANTHER" id="PTHR19136">
    <property type="entry name" value="MOLYBDENUM COFACTOR GUANYLYLTRANSFERASE"/>
    <property type="match status" value="1"/>
</dbReference>
<reference evidence="10 11" key="1">
    <citation type="submission" date="2020-11" db="EMBL/GenBank/DDBJ databases">
        <title>Taxonomic evaluation of the Bacillus sporothermodurans group of bacteria based on whole genome sequences.</title>
        <authorList>
            <person name="Fiedler G."/>
            <person name="Herbstmann A.-D."/>
            <person name="Doll E."/>
            <person name="Wenning M."/>
            <person name="Brinks E."/>
            <person name="Kabisch J."/>
            <person name="Breitenwieser F."/>
            <person name="Lappann M."/>
            <person name="Boehnlein C."/>
            <person name="Franz C."/>
        </authorList>
    </citation>
    <scope>NUCLEOTIDE SEQUENCE [LARGE SCALE GENOMIC DNA]</scope>
    <source>
        <strain evidence="10 11">JCM 19841</strain>
    </source>
</reference>
<keyword evidence="1 8" id="KW-0963">Cytoplasm</keyword>
<dbReference type="InterPro" id="IPR029044">
    <property type="entry name" value="Nucleotide-diphossugar_trans"/>
</dbReference>
<dbReference type="InterPro" id="IPR013482">
    <property type="entry name" value="Molybde_CF_guanTrfase"/>
</dbReference>
<organism evidence="10 11">
    <name type="scientific">Heyndrickxia vini</name>
    <dbReference type="NCBI Taxonomy" id="1476025"/>
    <lineage>
        <taxon>Bacteria</taxon>
        <taxon>Bacillati</taxon>
        <taxon>Bacillota</taxon>
        <taxon>Bacilli</taxon>
        <taxon>Bacillales</taxon>
        <taxon>Bacillaceae</taxon>
        <taxon>Heyndrickxia</taxon>
    </lineage>
</organism>
<proteinExistence type="inferred from homology"/>
<evidence type="ECO:0000313" key="11">
    <source>
        <dbReference type="Proteomes" id="UP000595691"/>
    </source>
</evidence>
<comment type="catalytic activity">
    <reaction evidence="8">
        <text>Mo-molybdopterin + GTP + H(+) = Mo-molybdopterin guanine dinucleotide + diphosphate</text>
        <dbReference type="Rhea" id="RHEA:34243"/>
        <dbReference type="ChEBI" id="CHEBI:15378"/>
        <dbReference type="ChEBI" id="CHEBI:33019"/>
        <dbReference type="ChEBI" id="CHEBI:37565"/>
        <dbReference type="ChEBI" id="CHEBI:71302"/>
        <dbReference type="ChEBI" id="CHEBI:71310"/>
        <dbReference type="EC" id="2.7.7.77"/>
    </reaction>
</comment>
<dbReference type="SUPFAM" id="SSF53448">
    <property type="entry name" value="Nucleotide-diphospho-sugar transferases"/>
    <property type="match status" value="1"/>
</dbReference>
<comment type="similarity">
    <text evidence="8">Belongs to the MobA family.</text>
</comment>
<dbReference type="Pfam" id="PF12804">
    <property type="entry name" value="NTP_transf_3"/>
    <property type="match status" value="1"/>
</dbReference>
<keyword evidence="10" id="KW-0548">Nucleotidyltransferase</keyword>
<comment type="caution">
    <text evidence="8">Lacks conserved residue(s) required for the propagation of feature annotation.</text>
</comment>
<evidence type="ECO:0000256" key="8">
    <source>
        <dbReference type="HAMAP-Rule" id="MF_00316"/>
    </source>
</evidence>
<keyword evidence="2 8" id="KW-0808">Transferase</keyword>
<sequence length="203" mass="23017">MDTIILAGGKSRRMGQNKALLPLGNERVIDRLINEFSPISRKMLLVTNHPSEFQSIHINKVTDEPEFKGHGPLAGLEIGLKSSTSQECLIIACDMPFASRQVGKWLVDGLINSGYDAVIPMFEGRIHPLFGAYQKGIQSIIRTCLLDQKRRMTDLINQLNVKLVEQNDAPDYLQKVWEKCFWNMNTMDDYQKALKHLGGQNEF</sequence>
<accession>A0ABX7E0J3</accession>
<feature type="binding site" evidence="8">
    <location>
        <position position="94"/>
    </location>
    <ligand>
        <name>GTP</name>
        <dbReference type="ChEBI" id="CHEBI:37565"/>
    </ligand>
</feature>
<protein>
    <recommendedName>
        <fullName evidence="8">Probable molybdenum cofactor guanylyltransferase</fullName>
        <shortName evidence="8">MoCo guanylyltransferase</shortName>
        <ecNumber evidence="8">2.7.7.77</ecNumber>
    </recommendedName>
    <alternativeName>
        <fullName evidence="8">GTP:molybdopterin guanylyltransferase</fullName>
    </alternativeName>
    <alternativeName>
        <fullName evidence="8">Mo-MPT guanylyltransferase</fullName>
    </alternativeName>
    <alternativeName>
        <fullName evidence="8">Molybdopterin guanylyltransferase</fullName>
    </alternativeName>
    <alternativeName>
        <fullName evidence="8">Molybdopterin-guanine dinucleotide synthase</fullName>
        <shortName evidence="8">MGD synthase</shortName>
    </alternativeName>
</protein>
<keyword evidence="7 8" id="KW-0501">Molybdenum cofactor biosynthesis</keyword>
<gene>
    <name evidence="8" type="primary">mobA</name>
    <name evidence="10" type="ORF">I5776_20250</name>
</gene>
<evidence type="ECO:0000313" key="10">
    <source>
        <dbReference type="EMBL" id="QQZ09263.1"/>
    </source>
</evidence>
<feature type="domain" description="MobA-like NTP transferase" evidence="9">
    <location>
        <begin position="4"/>
        <end position="151"/>
    </location>
</feature>
<feature type="binding site" evidence="8">
    <location>
        <position position="18"/>
    </location>
    <ligand>
        <name>GTP</name>
        <dbReference type="ChEBI" id="CHEBI:37565"/>
    </ligand>
</feature>
<keyword evidence="4 8" id="KW-0547">Nucleotide-binding</keyword>
<dbReference type="Proteomes" id="UP000595691">
    <property type="component" value="Chromosome"/>
</dbReference>
<keyword evidence="11" id="KW-1185">Reference proteome</keyword>
<dbReference type="Gene3D" id="3.90.550.10">
    <property type="entry name" value="Spore Coat Polysaccharide Biosynthesis Protein SpsA, Chain A"/>
    <property type="match status" value="1"/>
</dbReference>
<dbReference type="CDD" id="cd02503">
    <property type="entry name" value="MobA"/>
    <property type="match status" value="1"/>
</dbReference>
<keyword evidence="5 8" id="KW-0460">Magnesium</keyword>
<evidence type="ECO:0000256" key="7">
    <source>
        <dbReference type="ARBA" id="ARBA00023150"/>
    </source>
</evidence>
<dbReference type="RefSeq" id="WP_202778287.1">
    <property type="nucleotide sequence ID" value="NZ_CP065425.1"/>
</dbReference>
<comment type="cofactor">
    <cofactor evidence="8">
        <name>Mg(2+)</name>
        <dbReference type="ChEBI" id="CHEBI:18420"/>
    </cofactor>
</comment>
<name>A0ABX7E0J3_9BACI</name>
<dbReference type="GO" id="GO:0016779">
    <property type="term" value="F:nucleotidyltransferase activity"/>
    <property type="evidence" value="ECO:0007669"/>
    <property type="project" value="UniProtKB-KW"/>
</dbReference>
<feature type="binding site" evidence="8">
    <location>
        <position position="63"/>
    </location>
    <ligand>
        <name>GTP</name>
        <dbReference type="ChEBI" id="CHEBI:37565"/>
    </ligand>
</feature>
<keyword evidence="6 8" id="KW-0342">GTP-binding</keyword>
<evidence type="ECO:0000256" key="4">
    <source>
        <dbReference type="ARBA" id="ARBA00022741"/>
    </source>
</evidence>
<dbReference type="HAMAP" id="MF_00316">
    <property type="entry name" value="MobA"/>
    <property type="match status" value="1"/>
</dbReference>
<dbReference type="EMBL" id="CP065425">
    <property type="protein sequence ID" value="QQZ09263.1"/>
    <property type="molecule type" value="Genomic_DNA"/>
</dbReference>
<keyword evidence="3 8" id="KW-0479">Metal-binding</keyword>
<evidence type="ECO:0000256" key="6">
    <source>
        <dbReference type="ARBA" id="ARBA00023134"/>
    </source>
</evidence>
<evidence type="ECO:0000256" key="2">
    <source>
        <dbReference type="ARBA" id="ARBA00022679"/>
    </source>
</evidence>
<evidence type="ECO:0000256" key="3">
    <source>
        <dbReference type="ARBA" id="ARBA00022723"/>
    </source>
</evidence>
<evidence type="ECO:0000259" key="9">
    <source>
        <dbReference type="Pfam" id="PF12804"/>
    </source>
</evidence>
<evidence type="ECO:0000256" key="5">
    <source>
        <dbReference type="ARBA" id="ARBA00022842"/>
    </source>
</evidence>
<comment type="function">
    <text evidence="8">Transfers a GMP moiety from GTP to Mo-molybdopterin (Mo-MPT) cofactor (Moco or molybdenum cofactor) to form Mo-molybdopterin guanine dinucleotide (Mo-MGD) cofactor.</text>
</comment>
<feature type="binding site" evidence="8">
    <location>
        <begin position="6"/>
        <end position="8"/>
    </location>
    <ligand>
        <name>GTP</name>
        <dbReference type="ChEBI" id="CHEBI:37565"/>
    </ligand>
</feature>
<comment type="subcellular location">
    <subcellularLocation>
        <location evidence="8">Cytoplasm</location>
    </subcellularLocation>
</comment>
<comment type="domain">
    <text evidence="8">The N-terminal domain determines nucleotide recognition and specific binding, while the C-terminal domain determines the specific binding to the target protein.</text>
</comment>
<dbReference type="InterPro" id="IPR025877">
    <property type="entry name" value="MobA-like_NTP_Trfase"/>
</dbReference>